<accession>A0A067JJ68</accession>
<gene>
    <name evidence="1" type="ORF">JCGZ_27044</name>
</gene>
<evidence type="ECO:0000313" key="1">
    <source>
        <dbReference type="EMBL" id="KDP24016.1"/>
    </source>
</evidence>
<protein>
    <submittedName>
        <fullName evidence="1">Uncharacterized protein</fullName>
    </submittedName>
</protein>
<dbReference type="Proteomes" id="UP000027138">
    <property type="component" value="Unassembled WGS sequence"/>
</dbReference>
<evidence type="ECO:0000313" key="2">
    <source>
        <dbReference type="Proteomes" id="UP000027138"/>
    </source>
</evidence>
<dbReference type="EMBL" id="KK915153">
    <property type="protein sequence ID" value="KDP24016.1"/>
    <property type="molecule type" value="Genomic_DNA"/>
</dbReference>
<dbReference type="AlphaFoldDB" id="A0A067JJ68"/>
<reference evidence="1 2" key="1">
    <citation type="journal article" date="2014" name="PLoS ONE">
        <title>Global Analysis of Gene Expression Profiles in Physic Nut (Jatropha curcas L.) Seedlings Exposed to Salt Stress.</title>
        <authorList>
            <person name="Zhang L."/>
            <person name="Zhang C."/>
            <person name="Wu P."/>
            <person name="Chen Y."/>
            <person name="Li M."/>
            <person name="Jiang H."/>
            <person name="Wu G."/>
        </authorList>
    </citation>
    <scope>NUCLEOTIDE SEQUENCE [LARGE SCALE GENOMIC DNA]</scope>
    <source>
        <strain evidence="2">cv. GZQX0401</strain>
        <tissue evidence="1">Young leaves</tissue>
    </source>
</reference>
<sequence>MSAPVLMLAVQQRSIGTIWELVGVIMRRSAPIGANYCRWLDIGVFRLSGVRSRAKRRPIELILAPLEL</sequence>
<name>A0A067JJ68_JATCU</name>
<proteinExistence type="predicted"/>
<organism evidence="1 2">
    <name type="scientific">Jatropha curcas</name>
    <name type="common">Barbados nut</name>
    <dbReference type="NCBI Taxonomy" id="180498"/>
    <lineage>
        <taxon>Eukaryota</taxon>
        <taxon>Viridiplantae</taxon>
        <taxon>Streptophyta</taxon>
        <taxon>Embryophyta</taxon>
        <taxon>Tracheophyta</taxon>
        <taxon>Spermatophyta</taxon>
        <taxon>Magnoliopsida</taxon>
        <taxon>eudicotyledons</taxon>
        <taxon>Gunneridae</taxon>
        <taxon>Pentapetalae</taxon>
        <taxon>rosids</taxon>
        <taxon>fabids</taxon>
        <taxon>Malpighiales</taxon>
        <taxon>Euphorbiaceae</taxon>
        <taxon>Crotonoideae</taxon>
        <taxon>Jatropheae</taxon>
        <taxon>Jatropha</taxon>
    </lineage>
</organism>
<keyword evidence="2" id="KW-1185">Reference proteome</keyword>